<keyword evidence="2" id="KW-1185">Reference proteome</keyword>
<gene>
    <name evidence="1" type="ORF">NDU88_006789</name>
</gene>
<reference evidence="1" key="1">
    <citation type="journal article" date="2022" name="bioRxiv">
        <title>Sequencing and chromosome-scale assembly of the giantPleurodeles waltlgenome.</title>
        <authorList>
            <person name="Brown T."/>
            <person name="Elewa A."/>
            <person name="Iarovenko S."/>
            <person name="Subramanian E."/>
            <person name="Araus A.J."/>
            <person name="Petzold A."/>
            <person name="Susuki M."/>
            <person name="Suzuki K.-i.T."/>
            <person name="Hayashi T."/>
            <person name="Toyoda A."/>
            <person name="Oliveira C."/>
            <person name="Osipova E."/>
            <person name="Leigh N.D."/>
            <person name="Simon A."/>
            <person name="Yun M.H."/>
        </authorList>
    </citation>
    <scope>NUCLEOTIDE SEQUENCE</scope>
    <source>
        <strain evidence="1">20211129_DDA</strain>
        <tissue evidence="1">Liver</tissue>
    </source>
</reference>
<protein>
    <submittedName>
        <fullName evidence="1">Uncharacterized protein</fullName>
    </submittedName>
</protein>
<dbReference type="AlphaFoldDB" id="A0AAV7RN86"/>
<accession>A0AAV7RN86</accession>
<evidence type="ECO:0000313" key="1">
    <source>
        <dbReference type="EMBL" id="KAJ1154032.1"/>
    </source>
</evidence>
<organism evidence="1 2">
    <name type="scientific">Pleurodeles waltl</name>
    <name type="common">Iberian ribbed newt</name>
    <dbReference type="NCBI Taxonomy" id="8319"/>
    <lineage>
        <taxon>Eukaryota</taxon>
        <taxon>Metazoa</taxon>
        <taxon>Chordata</taxon>
        <taxon>Craniata</taxon>
        <taxon>Vertebrata</taxon>
        <taxon>Euteleostomi</taxon>
        <taxon>Amphibia</taxon>
        <taxon>Batrachia</taxon>
        <taxon>Caudata</taxon>
        <taxon>Salamandroidea</taxon>
        <taxon>Salamandridae</taxon>
        <taxon>Pleurodelinae</taxon>
        <taxon>Pleurodeles</taxon>
    </lineage>
</organism>
<sequence>MARQMAEEGIRKLKREKGLQWRRGMIPHQQHSLYRSRNAYSTKEEDSHITSEECCQCGEPELKPTRIQSNDVAWRKQAFGFSVVVELRHFNP</sequence>
<name>A0AAV7RN86_PLEWA</name>
<proteinExistence type="predicted"/>
<comment type="caution">
    <text evidence="1">The sequence shown here is derived from an EMBL/GenBank/DDBJ whole genome shotgun (WGS) entry which is preliminary data.</text>
</comment>
<dbReference type="Proteomes" id="UP001066276">
    <property type="component" value="Chromosome 5"/>
</dbReference>
<dbReference type="EMBL" id="JANPWB010000009">
    <property type="protein sequence ID" value="KAJ1154032.1"/>
    <property type="molecule type" value="Genomic_DNA"/>
</dbReference>
<evidence type="ECO:0000313" key="2">
    <source>
        <dbReference type="Proteomes" id="UP001066276"/>
    </source>
</evidence>